<keyword evidence="3" id="KW-1185">Reference proteome</keyword>
<feature type="region of interest" description="Disordered" evidence="1">
    <location>
        <begin position="21"/>
        <end position="41"/>
    </location>
</feature>
<name>A0A6G0YCP9_APHCR</name>
<evidence type="ECO:0000256" key="1">
    <source>
        <dbReference type="SAM" id="MobiDB-lite"/>
    </source>
</evidence>
<comment type="caution">
    <text evidence="2">The sequence shown here is derived from an EMBL/GenBank/DDBJ whole genome shotgun (WGS) entry which is preliminary data.</text>
</comment>
<accession>A0A6G0YCP9</accession>
<dbReference type="OrthoDB" id="6605618at2759"/>
<dbReference type="Proteomes" id="UP000478052">
    <property type="component" value="Unassembled WGS sequence"/>
</dbReference>
<feature type="compositionally biased region" description="Basic residues" evidence="1">
    <location>
        <begin position="22"/>
        <end position="31"/>
    </location>
</feature>
<dbReference type="AlphaFoldDB" id="A0A6G0YCP9"/>
<dbReference type="EMBL" id="VUJU01004812">
    <property type="protein sequence ID" value="KAF0753182.1"/>
    <property type="molecule type" value="Genomic_DNA"/>
</dbReference>
<organism evidence="2 3">
    <name type="scientific">Aphis craccivora</name>
    <name type="common">Cowpea aphid</name>
    <dbReference type="NCBI Taxonomy" id="307492"/>
    <lineage>
        <taxon>Eukaryota</taxon>
        <taxon>Metazoa</taxon>
        <taxon>Ecdysozoa</taxon>
        <taxon>Arthropoda</taxon>
        <taxon>Hexapoda</taxon>
        <taxon>Insecta</taxon>
        <taxon>Pterygota</taxon>
        <taxon>Neoptera</taxon>
        <taxon>Paraneoptera</taxon>
        <taxon>Hemiptera</taxon>
        <taxon>Sternorrhyncha</taxon>
        <taxon>Aphidomorpha</taxon>
        <taxon>Aphidoidea</taxon>
        <taxon>Aphididae</taxon>
        <taxon>Aphidini</taxon>
        <taxon>Aphis</taxon>
        <taxon>Aphis</taxon>
    </lineage>
</organism>
<gene>
    <name evidence="2" type="ORF">FWK35_00018940</name>
</gene>
<evidence type="ECO:0000313" key="3">
    <source>
        <dbReference type="Proteomes" id="UP000478052"/>
    </source>
</evidence>
<proteinExistence type="predicted"/>
<sequence>MFCIVENKLKKEKTVNIVDNTRHRKRKKRSKNNQQQFVKTDKISEINLKPTDLSEKHCDRVNQTACKNKKEFKKPGLKIKDYNANFEKVDSDLRKNKKSHNLIDEKPPSSTGLKKAYVFKNRIVERSKSYDFMCNSNLPKNHNCTEFRNKQDHKKNYQNNCQLDKSNDQRDNSIRVVTPSNDSDNVKMCSNSIFFTTQNEKPLYDRNENCNDIKTMIINKGTKCTKSQNCQYTDNSIESYKMQNFNDYHDIHKWDFYSHNGQNTYSIIKAENSKRNKHIKNIKPLTESLDKNEYEKSLVYIGFEYTDQEIGKNQKLNSDVMDINSNPLSNSTFINTINQQKLQENKHDNIKVIKIYYLISTSKSKMFTKTCNIQNYSETINNGSGSFHDKNKLEEDKDKHSKYYLKCEEIINKYSDENLNWTKTINLDKNKEQQLIKYYNNESDQNNYNDIQSIRINNLENFTKYFDKTWETIIQEISGY</sequence>
<protein>
    <submittedName>
        <fullName evidence="2">TBC1 domain family member 5 A-like</fullName>
    </submittedName>
</protein>
<reference evidence="2 3" key="1">
    <citation type="submission" date="2019-08" db="EMBL/GenBank/DDBJ databases">
        <title>Whole genome of Aphis craccivora.</title>
        <authorList>
            <person name="Voronova N.V."/>
            <person name="Shulinski R.S."/>
            <person name="Bandarenka Y.V."/>
            <person name="Zhorov D.G."/>
            <person name="Warner D."/>
        </authorList>
    </citation>
    <scope>NUCLEOTIDE SEQUENCE [LARGE SCALE GENOMIC DNA]</scope>
    <source>
        <strain evidence="2">180601</strain>
        <tissue evidence="2">Whole Body</tissue>
    </source>
</reference>
<evidence type="ECO:0000313" key="2">
    <source>
        <dbReference type="EMBL" id="KAF0753182.1"/>
    </source>
</evidence>